<comment type="caution">
    <text evidence="5">The sequence shown here is derived from an EMBL/GenBank/DDBJ whole genome shotgun (WGS) entry which is preliminary data.</text>
</comment>
<accession>A0AAV9IWZ2</accession>
<dbReference type="EMBL" id="JANCYW010000009">
    <property type="protein sequence ID" value="KAK4536818.1"/>
    <property type="molecule type" value="Genomic_DNA"/>
</dbReference>
<evidence type="ECO:0000256" key="2">
    <source>
        <dbReference type="ARBA" id="ARBA00022980"/>
    </source>
</evidence>
<protein>
    <recommendedName>
        <fullName evidence="7">60S ribosomal protein L32</fullName>
    </recommendedName>
</protein>
<dbReference type="GO" id="GO:0003735">
    <property type="term" value="F:structural constituent of ribosome"/>
    <property type="evidence" value="ECO:0007669"/>
    <property type="project" value="InterPro"/>
</dbReference>
<feature type="compositionally biased region" description="Basic residues" evidence="4">
    <location>
        <begin position="1"/>
        <end position="21"/>
    </location>
</feature>
<evidence type="ECO:0000256" key="1">
    <source>
        <dbReference type="ARBA" id="ARBA00008431"/>
    </source>
</evidence>
<evidence type="ECO:0000256" key="4">
    <source>
        <dbReference type="SAM" id="MobiDB-lite"/>
    </source>
</evidence>
<dbReference type="CDD" id="cd00513">
    <property type="entry name" value="Ribosomal_L32_L32e"/>
    <property type="match status" value="1"/>
</dbReference>
<dbReference type="PANTHER" id="PTHR23413:SF1">
    <property type="entry name" value="RIBOSOMAL PROTEIN L32"/>
    <property type="match status" value="1"/>
</dbReference>
<keyword evidence="2" id="KW-0689">Ribosomal protein</keyword>
<dbReference type="GO" id="GO:0022625">
    <property type="term" value="C:cytosolic large ribosomal subunit"/>
    <property type="evidence" value="ECO:0007669"/>
    <property type="project" value="TreeGrafter"/>
</dbReference>
<dbReference type="SUPFAM" id="SSF52042">
    <property type="entry name" value="Ribosomal protein L32e"/>
    <property type="match status" value="1"/>
</dbReference>
<sequence length="133" mass="15493">MPKPLPHKKVVKKRTKRFRRHRSDEFKRIKPSWRRPKGIDSCVRRKFRGTIPMPNIGYGSARRTRHQLPNGFFPFIVQKAADVDCLLMQNRRYCAVVAHGVSARKRVDILQRAAELDVCVANADARTEQKKET</sequence>
<evidence type="ECO:0008006" key="7">
    <source>
        <dbReference type="Google" id="ProtNLM"/>
    </source>
</evidence>
<evidence type="ECO:0000256" key="3">
    <source>
        <dbReference type="ARBA" id="ARBA00023274"/>
    </source>
</evidence>
<dbReference type="AlphaFoldDB" id="A0AAV9IWZ2"/>
<evidence type="ECO:0000313" key="6">
    <source>
        <dbReference type="Proteomes" id="UP001301350"/>
    </source>
</evidence>
<keyword evidence="3" id="KW-0687">Ribonucleoprotein</keyword>
<organism evidence="5 6">
    <name type="scientific">Cyanidium caldarium</name>
    <name type="common">Red alga</name>
    <dbReference type="NCBI Taxonomy" id="2771"/>
    <lineage>
        <taxon>Eukaryota</taxon>
        <taxon>Rhodophyta</taxon>
        <taxon>Bangiophyceae</taxon>
        <taxon>Cyanidiales</taxon>
        <taxon>Cyanidiaceae</taxon>
        <taxon>Cyanidium</taxon>
    </lineage>
</organism>
<dbReference type="SMART" id="SM01393">
    <property type="entry name" value="Ribosomal_L32e"/>
    <property type="match status" value="1"/>
</dbReference>
<dbReference type="PANTHER" id="PTHR23413">
    <property type="entry name" value="60S RIBOSOMAL PROTEIN L32 AND DNA-DIRECTED RNA POLYMERASE II, SUBUNIT N"/>
    <property type="match status" value="1"/>
</dbReference>
<keyword evidence="6" id="KW-1185">Reference proteome</keyword>
<reference evidence="5 6" key="1">
    <citation type="submission" date="2022-07" db="EMBL/GenBank/DDBJ databases">
        <title>Genome-wide signatures of adaptation to extreme environments.</title>
        <authorList>
            <person name="Cho C.H."/>
            <person name="Yoon H.S."/>
        </authorList>
    </citation>
    <scope>NUCLEOTIDE SEQUENCE [LARGE SCALE GENOMIC DNA]</scope>
    <source>
        <strain evidence="5 6">DBV 063 E5</strain>
    </source>
</reference>
<dbReference type="InterPro" id="IPR036351">
    <property type="entry name" value="Ribosomal_eL32_sf"/>
</dbReference>
<proteinExistence type="inferred from homology"/>
<gene>
    <name evidence="5" type="ORF">CDCA_CDCA09G2843</name>
</gene>
<dbReference type="GO" id="GO:0006412">
    <property type="term" value="P:translation"/>
    <property type="evidence" value="ECO:0007669"/>
    <property type="project" value="InterPro"/>
</dbReference>
<dbReference type="Pfam" id="PF01655">
    <property type="entry name" value="Ribosomal_L32e"/>
    <property type="match status" value="1"/>
</dbReference>
<name>A0AAV9IWZ2_CYACA</name>
<evidence type="ECO:0000313" key="5">
    <source>
        <dbReference type="EMBL" id="KAK4536818.1"/>
    </source>
</evidence>
<feature type="region of interest" description="Disordered" evidence="4">
    <location>
        <begin position="1"/>
        <end position="22"/>
    </location>
</feature>
<dbReference type="Proteomes" id="UP001301350">
    <property type="component" value="Unassembled WGS sequence"/>
</dbReference>
<dbReference type="InterPro" id="IPR001515">
    <property type="entry name" value="Ribosomal_eL32"/>
</dbReference>
<comment type="similarity">
    <text evidence="1">Belongs to the eukaryotic ribosomal protein eL32 family.</text>
</comment>